<name>R8BYE4_PHAM7</name>
<evidence type="ECO:0008006" key="7">
    <source>
        <dbReference type="Google" id="ProtNLM"/>
    </source>
</evidence>
<keyword evidence="3" id="KW-0677">Repeat</keyword>
<gene>
    <name evidence="5" type="ORF">UCRPA7_152</name>
</gene>
<organism evidence="5 6">
    <name type="scientific">Phaeoacremonium minimum (strain UCR-PA7)</name>
    <name type="common">Esca disease fungus</name>
    <name type="synonym">Togninia minima</name>
    <dbReference type="NCBI Taxonomy" id="1286976"/>
    <lineage>
        <taxon>Eukaryota</taxon>
        <taxon>Fungi</taxon>
        <taxon>Dikarya</taxon>
        <taxon>Ascomycota</taxon>
        <taxon>Pezizomycotina</taxon>
        <taxon>Sordariomycetes</taxon>
        <taxon>Sordariomycetidae</taxon>
        <taxon>Togniniales</taxon>
        <taxon>Togniniaceae</taxon>
        <taxon>Phaeoacremonium</taxon>
    </lineage>
</organism>
<accession>R8BYE4</accession>
<dbReference type="RefSeq" id="XP_007910941.1">
    <property type="nucleotide sequence ID" value="XM_007912750.1"/>
</dbReference>
<dbReference type="InterPro" id="IPR036322">
    <property type="entry name" value="WD40_repeat_dom_sf"/>
</dbReference>
<evidence type="ECO:0000256" key="1">
    <source>
        <dbReference type="ARBA" id="ARBA00004148"/>
    </source>
</evidence>
<comment type="similarity">
    <text evidence="4">Belongs to the WD repeat PROPPIN family.</text>
</comment>
<dbReference type="Proteomes" id="UP000014074">
    <property type="component" value="Unassembled WGS sequence"/>
</dbReference>
<dbReference type="EMBL" id="KB932781">
    <property type="protein sequence ID" value="EOO04314.1"/>
    <property type="molecule type" value="Genomic_DNA"/>
</dbReference>
<dbReference type="KEGG" id="tmn:UCRPA7_152"/>
<dbReference type="Gene3D" id="2.130.10.10">
    <property type="entry name" value="YVTN repeat-like/Quinoprotein amine dehydrogenase"/>
    <property type="match status" value="1"/>
</dbReference>
<evidence type="ECO:0000313" key="6">
    <source>
        <dbReference type="Proteomes" id="UP000014074"/>
    </source>
</evidence>
<dbReference type="Pfam" id="PF21032">
    <property type="entry name" value="PROPPIN"/>
    <property type="match status" value="2"/>
</dbReference>
<sequence>MASAALNFITFNQDHSCLAVGESARVLVTHQELMLGPLKIFSSDDGNVSIIEMLFSTSLVALILSPRHLIIQNTKRASVICELTFPSAVLAVRLNRKRLAVILEEEIYLYDIANMSLLYTITTSPNPSAICALSPSSENCYIAYPLPKPREDTGDRRPAHAPPLSTYVPPTSGEVLIFDTLTLKAVNVVEAHKSPLSCIALNSEGTLLATASETGTIIRVFSVPRGQKLYQFRRGTYPSTIYSMSFNLSSTLLSQQDPREVKPLTWLGRKETTVAAATAVEEPTMMGRSVAGVVGSYLPQTVTEMWEPLRDFAYIKIPKANSGLPPRSGSSAGAAAGPAYLGGPVRSVVAMSSSSPQVMVVTSDGGFYVFNIDMEQGGEGYLVKQFSVLDGDDKLEASAYGS</sequence>
<dbReference type="AlphaFoldDB" id="R8BYE4"/>
<proteinExistence type="inferred from homology"/>
<dbReference type="PANTHER" id="PTHR11227">
    <property type="entry name" value="WD-REPEAT PROTEIN INTERACTING WITH PHOSPHOINOSIDES WIPI -RELATED"/>
    <property type="match status" value="1"/>
</dbReference>
<dbReference type="GO" id="GO:0005774">
    <property type="term" value="C:vacuolar membrane"/>
    <property type="evidence" value="ECO:0007669"/>
    <property type="project" value="UniProtKB-SubCell"/>
</dbReference>
<keyword evidence="6" id="KW-1185">Reference proteome</keyword>
<evidence type="ECO:0000256" key="3">
    <source>
        <dbReference type="ARBA" id="ARBA00022737"/>
    </source>
</evidence>
<dbReference type="eggNOG" id="KOG2110">
    <property type="taxonomic scope" value="Eukaryota"/>
</dbReference>
<dbReference type="SMART" id="SM00320">
    <property type="entry name" value="WD40"/>
    <property type="match status" value="1"/>
</dbReference>
<dbReference type="InterPro" id="IPR048720">
    <property type="entry name" value="PROPPIN"/>
</dbReference>
<protein>
    <recommendedName>
        <fullName evidence="7">Autophagy-related protein 18</fullName>
    </recommendedName>
</protein>
<evidence type="ECO:0000313" key="5">
    <source>
        <dbReference type="EMBL" id="EOO04314.1"/>
    </source>
</evidence>
<dbReference type="SUPFAM" id="SSF50978">
    <property type="entry name" value="WD40 repeat-like"/>
    <property type="match status" value="1"/>
</dbReference>
<dbReference type="HOGENOM" id="CLU_025895_5_0_1"/>
<evidence type="ECO:0000256" key="2">
    <source>
        <dbReference type="ARBA" id="ARBA00022574"/>
    </source>
</evidence>
<dbReference type="InterPro" id="IPR001680">
    <property type="entry name" value="WD40_rpt"/>
</dbReference>
<keyword evidence="2" id="KW-0853">WD repeat</keyword>
<evidence type="ECO:0000256" key="4">
    <source>
        <dbReference type="ARBA" id="ARBA00025740"/>
    </source>
</evidence>
<reference evidence="6" key="1">
    <citation type="journal article" date="2013" name="Genome Announc.">
        <title>Draft genome sequence of the ascomycete Phaeoacremonium aleophilum strain UCR-PA7, a causal agent of the esca disease complex in grapevines.</title>
        <authorList>
            <person name="Blanco-Ulate B."/>
            <person name="Rolshausen P."/>
            <person name="Cantu D."/>
        </authorList>
    </citation>
    <scope>NUCLEOTIDE SEQUENCE [LARGE SCALE GENOMIC DNA]</scope>
    <source>
        <strain evidence="6">UCR-PA7</strain>
    </source>
</reference>
<dbReference type="InterPro" id="IPR015943">
    <property type="entry name" value="WD40/YVTN_repeat-like_dom_sf"/>
</dbReference>
<comment type="subcellular location">
    <subcellularLocation>
        <location evidence="1">Vacuole membrane</location>
        <topology evidence="1">Peripheral membrane protein</topology>
    </subcellularLocation>
</comment>
<dbReference type="OrthoDB" id="1667587at2759"/>
<dbReference type="GeneID" id="19321676"/>